<name>A0A8S5VER6_9CAUD</name>
<reference evidence="2" key="1">
    <citation type="journal article" date="2021" name="Proc. Natl. Acad. Sci. U.S.A.">
        <title>A Catalog of Tens of Thousands of Viruses from Human Metagenomes Reveals Hidden Associations with Chronic Diseases.</title>
        <authorList>
            <person name="Tisza M.J."/>
            <person name="Buck C.B."/>
        </authorList>
    </citation>
    <scope>NUCLEOTIDE SEQUENCE</scope>
    <source>
        <strain evidence="2">CtSXZ3</strain>
    </source>
</reference>
<evidence type="ECO:0000259" key="1">
    <source>
        <dbReference type="Pfam" id="PF23911"/>
    </source>
</evidence>
<evidence type="ECO:0000313" key="2">
    <source>
        <dbReference type="EMBL" id="DAG05229.1"/>
    </source>
</evidence>
<accession>A0A8S5VER6</accession>
<dbReference type="Pfam" id="PF23911">
    <property type="entry name" value="DUF7253"/>
    <property type="match status" value="1"/>
</dbReference>
<proteinExistence type="predicted"/>
<organism evidence="2">
    <name type="scientific">Siphoviridae sp. ctSXZ3</name>
    <dbReference type="NCBI Taxonomy" id="2825510"/>
    <lineage>
        <taxon>Viruses</taxon>
        <taxon>Duplodnaviria</taxon>
        <taxon>Heunggongvirae</taxon>
        <taxon>Uroviricota</taxon>
        <taxon>Caudoviricetes</taxon>
    </lineage>
</organism>
<feature type="domain" description="DUF7253" evidence="1">
    <location>
        <begin position="1"/>
        <end position="105"/>
    </location>
</feature>
<dbReference type="EMBL" id="BK016252">
    <property type="protein sequence ID" value="DAG05229.1"/>
    <property type="molecule type" value="Genomic_DNA"/>
</dbReference>
<sequence length="107" mass="12149">MAKFSGKIGYVTTVEKAPGVWVEKVEEVYARGDIKRYARRFDASETLNDDLVLSNTISVMLPKVLKDDFAAIRYVTWAGAKWKVSYAELVYPRLELMIGKVYNEPPA</sequence>
<dbReference type="InterPro" id="IPR055677">
    <property type="entry name" value="DUF7253"/>
</dbReference>
<protein>
    <recommendedName>
        <fullName evidence="1">DUF7253 domain-containing protein</fullName>
    </recommendedName>
</protein>